<gene>
    <name evidence="6" type="primary">ssuE</name>
    <name evidence="6" type="ORF">EAH82_02070</name>
</gene>
<dbReference type="SUPFAM" id="SSF52218">
    <property type="entry name" value="Flavoproteins"/>
    <property type="match status" value="1"/>
</dbReference>
<dbReference type="PANTHER" id="PTHR43408:SF1">
    <property type="entry name" value="FMN REDUCTASE (NADPH)"/>
    <property type="match status" value="1"/>
</dbReference>
<organism evidence="6 7">
    <name type="scientific">Variovorax guangxiensis</name>
    <dbReference type="NCBI Taxonomy" id="1775474"/>
    <lineage>
        <taxon>Bacteria</taxon>
        <taxon>Pseudomonadati</taxon>
        <taxon>Pseudomonadota</taxon>
        <taxon>Betaproteobacteria</taxon>
        <taxon>Burkholderiales</taxon>
        <taxon>Comamonadaceae</taxon>
        <taxon>Variovorax</taxon>
    </lineage>
</organism>
<evidence type="ECO:0000313" key="7">
    <source>
        <dbReference type="Proteomes" id="UP000319212"/>
    </source>
</evidence>
<dbReference type="OrthoDB" id="1643408at2"/>
<keyword evidence="2" id="KW-0285">Flavoprotein</keyword>
<dbReference type="EC" id="1.5.1.38" evidence="6"/>
<evidence type="ECO:0000259" key="5">
    <source>
        <dbReference type="Pfam" id="PF03358"/>
    </source>
</evidence>
<dbReference type="NCBIfam" id="TIGR03567">
    <property type="entry name" value="FMN_reduc_SsuE"/>
    <property type="match status" value="1"/>
</dbReference>
<dbReference type="RefSeq" id="WP_140838190.1">
    <property type="nucleotide sequence ID" value="NZ_RCZI01000001.1"/>
</dbReference>
<comment type="caution">
    <text evidence="6">The sequence shown here is derived from an EMBL/GenBank/DDBJ whole genome shotgun (WGS) entry which is preliminary data.</text>
</comment>
<dbReference type="Pfam" id="PF03358">
    <property type="entry name" value="FMN_red"/>
    <property type="match status" value="1"/>
</dbReference>
<dbReference type="InterPro" id="IPR051814">
    <property type="entry name" value="NAD(P)H-dep_FMN_reductase"/>
</dbReference>
<evidence type="ECO:0000256" key="1">
    <source>
        <dbReference type="ARBA" id="ARBA00005990"/>
    </source>
</evidence>
<dbReference type="EMBL" id="RCZI01000001">
    <property type="protein sequence ID" value="TPG30302.1"/>
    <property type="molecule type" value="Genomic_DNA"/>
</dbReference>
<dbReference type="InterPro" id="IPR005025">
    <property type="entry name" value="FMN_Rdtase-like_dom"/>
</dbReference>
<sequence length="194" mass="20662">MTVLLIAGSPTSPSRSSALLEAVGQRLEGRGARIDRIAVRELPAQPLLHADWSHPAVERVIAQVAEARVVVIATPVYKAAYSGILKVLLDLLPQDGLKGKTVLPLATGGSPHHMLALDYALRPVLQALAARQILPGIYATDSQVTLTPEGAYQVHTDLARRLDDAAEALATEGLKLAPRQGFEAVPFSQVRCSV</sequence>
<proteinExistence type="inferred from homology"/>
<protein>
    <submittedName>
        <fullName evidence="6">FMN reductase (NADPH)</fullName>
        <ecNumber evidence="6">1.5.1.38</ecNumber>
    </submittedName>
</protein>
<dbReference type="InterPro" id="IPR020048">
    <property type="entry name" value="NADPH-dep_FMN_reduc_SsuE"/>
</dbReference>
<keyword evidence="4 6" id="KW-0560">Oxidoreductase</keyword>
<dbReference type="AlphaFoldDB" id="A0A502E0R4"/>
<dbReference type="GO" id="GO:0052873">
    <property type="term" value="F:FMN reductase (NADPH) activity"/>
    <property type="evidence" value="ECO:0007669"/>
    <property type="project" value="UniProtKB-EC"/>
</dbReference>
<feature type="domain" description="NADPH-dependent FMN reductase-like" evidence="5">
    <location>
        <begin position="1"/>
        <end position="142"/>
    </location>
</feature>
<dbReference type="GO" id="GO:0046306">
    <property type="term" value="P:alkanesulfonate catabolic process"/>
    <property type="evidence" value="ECO:0007669"/>
    <property type="project" value="InterPro"/>
</dbReference>
<name>A0A502E0R4_9BURK</name>
<dbReference type="InterPro" id="IPR029039">
    <property type="entry name" value="Flavoprotein-like_sf"/>
</dbReference>
<accession>A0A502E0R4</accession>
<dbReference type="Proteomes" id="UP000319212">
    <property type="component" value="Unassembled WGS sequence"/>
</dbReference>
<evidence type="ECO:0000256" key="4">
    <source>
        <dbReference type="ARBA" id="ARBA00023002"/>
    </source>
</evidence>
<dbReference type="Gene3D" id="3.40.50.360">
    <property type="match status" value="1"/>
</dbReference>
<evidence type="ECO:0000256" key="3">
    <source>
        <dbReference type="ARBA" id="ARBA00022643"/>
    </source>
</evidence>
<evidence type="ECO:0000256" key="2">
    <source>
        <dbReference type="ARBA" id="ARBA00022630"/>
    </source>
</evidence>
<reference evidence="6 7" key="1">
    <citation type="journal article" date="2019" name="Environ. Microbiol.">
        <title>Species interactions and distinct microbial communities in high Arctic permafrost affected cryosols are associated with the CH4 and CO2 gas fluxes.</title>
        <authorList>
            <person name="Altshuler I."/>
            <person name="Hamel J."/>
            <person name="Turney S."/>
            <person name="Magnuson E."/>
            <person name="Levesque R."/>
            <person name="Greer C."/>
            <person name="Whyte L.G."/>
        </authorList>
    </citation>
    <scope>NUCLEOTIDE SEQUENCE [LARGE SCALE GENOMIC DNA]</scope>
    <source>
        <strain evidence="6 7">S06.C</strain>
    </source>
</reference>
<keyword evidence="3" id="KW-0288">FMN</keyword>
<evidence type="ECO:0000313" key="6">
    <source>
        <dbReference type="EMBL" id="TPG30302.1"/>
    </source>
</evidence>
<comment type="similarity">
    <text evidence="1">Belongs to the SsuE family.</text>
</comment>
<dbReference type="PANTHER" id="PTHR43408">
    <property type="entry name" value="FMN REDUCTASE (NADPH)"/>
    <property type="match status" value="1"/>
</dbReference>